<evidence type="ECO:0000313" key="6">
    <source>
        <dbReference type="EMBL" id="CAD8207191.1"/>
    </source>
</evidence>
<keyword evidence="7" id="KW-1185">Reference proteome</keyword>
<dbReference type="GO" id="GO:0005634">
    <property type="term" value="C:nucleus"/>
    <property type="evidence" value="ECO:0007669"/>
    <property type="project" value="TreeGrafter"/>
</dbReference>
<dbReference type="PANTHER" id="PTHR44167:SF18">
    <property type="entry name" value="PROTEIN KINASE DOMAIN-CONTAINING PROTEIN"/>
    <property type="match status" value="1"/>
</dbReference>
<dbReference type="SMART" id="SM00220">
    <property type="entry name" value="S_TKc"/>
    <property type="match status" value="1"/>
</dbReference>
<accession>A0A8S1XZM9</accession>
<sequence>MLQQQLTKLFIKYDESIPQDNILFKTQFFKMSNHKQVTLLLCSDDFIYKISGNNTKVYILKLNYEVRFSVKAEQTSKQIHKQMKGDEFHTQIYKFTLERDDCNSVEFYNFNFQTMYWFDYLRNKLHMLDYQTHYEINKLIGKGSFASVYEAKGKNDQQFYAAKAFYKKQVFQDPKGRDQIENEINVMRKLNHPNLINLHEVFESKAQIYLILDLARGGTLEYALKFHFQVQKIHDQGIIHRDLKPDNILFRDFIPLKRYGLINVGNNIMISDFGIATPKKQRMAVYQYCGTPGYMAPEVFLTENDNNQTYDEKCDIFSLGCILYYILIGHPLFGQPVKQTNMEMKIDFAQLEKDLNQSHSLSILLQKMLSLNPQDRPSCREILESKIMEVEYGDDGIPVFRDFQRPKSSPPKRMQPLHPDIDRSKRQSVLNPKMIKLMPILEEKQEIRNSGKDRTTIIIKQRNSHFDEERTPAQRVIAARRSSAYIPSSNQNSRK</sequence>
<dbReference type="GO" id="GO:0005524">
    <property type="term" value="F:ATP binding"/>
    <property type="evidence" value="ECO:0007669"/>
    <property type="project" value="UniProtKB-UniRule"/>
</dbReference>
<feature type="domain" description="Protein kinase" evidence="5">
    <location>
        <begin position="134"/>
        <end position="388"/>
    </location>
</feature>
<dbReference type="OrthoDB" id="286936at2759"/>
<dbReference type="EMBL" id="CAJJDO010000146">
    <property type="protein sequence ID" value="CAD8207191.1"/>
    <property type="molecule type" value="Genomic_DNA"/>
</dbReference>
<keyword evidence="4" id="KW-0723">Serine/threonine-protein kinase</keyword>
<evidence type="ECO:0000259" key="5">
    <source>
        <dbReference type="PROSITE" id="PS50011"/>
    </source>
</evidence>
<keyword evidence="1 3" id="KW-0547">Nucleotide-binding</keyword>
<dbReference type="GO" id="GO:0005737">
    <property type="term" value="C:cytoplasm"/>
    <property type="evidence" value="ECO:0007669"/>
    <property type="project" value="TreeGrafter"/>
</dbReference>
<dbReference type="Pfam" id="PF00069">
    <property type="entry name" value="Pkinase"/>
    <property type="match status" value="1"/>
</dbReference>
<keyword evidence="4" id="KW-0418">Kinase</keyword>
<dbReference type="Proteomes" id="UP000689195">
    <property type="component" value="Unassembled WGS sequence"/>
</dbReference>
<dbReference type="FunFam" id="3.30.200.20:FF:000042">
    <property type="entry name" value="Aurora kinase A"/>
    <property type="match status" value="1"/>
</dbReference>
<organism evidence="6 7">
    <name type="scientific">Paramecium pentaurelia</name>
    <dbReference type="NCBI Taxonomy" id="43138"/>
    <lineage>
        <taxon>Eukaryota</taxon>
        <taxon>Sar</taxon>
        <taxon>Alveolata</taxon>
        <taxon>Ciliophora</taxon>
        <taxon>Intramacronucleata</taxon>
        <taxon>Oligohymenophorea</taxon>
        <taxon>Peniculida</taxon>
        <taxon>Parameciidae</taxon>
        <taxon>Paramecium</taxon>
    </lineage>
</organism>
<reference evidence="6" key="1">
    <citation type="submission" date="2021-01" db="EMBL/GenBank/DDBJ databases">
        <authorList>
            <consortium name="Genoscope - CEA"/>
            <person name="William W."/>
        </authorList>
    </citation>
    <scope>NUCLEOTIDE SEQUENCE</scope>
</reference>
<gene>
    <name evidence="6" type="ORF">PPENT_87.1.T1460097</name>
</gene>
<dbReference type="PROSITE" id="PS00108">
    <property type="entry name" value="PROTEIN_KINASE_ST"/>
    <property type="match status" value="1"/>
</dbReference>
<keyword evidence="4" id="KW-0808">Transferase</keyword>
<protein>
    <recommendedName>
        <fullName evidence="5">Protein kinase domain-containing protein</fullName>
    </recommendedName>
</protein>
<dbReference type="PANTHER" id="PTHR44167">
    <property type="entry name" value="OVARIAN-SPECIFIC SERINE/THREONINE-PROTEIN KINASE LOK-RELATED"/>
    <property type="match status" value="1"/>
</dbReference>
<evidence type="ECO:0000256" key="1">
    <source>
        <dbReference type="ARBA" id="ARBA00022741"/>
    </source>
</evidence>
<dbReference type="GO" id="GO:0004674">
    <property type="term" value="F:protein serine/threonine kinase activity"/>
    <property type="evidence" value="ECO:0007669"/>
    <property type="project" value="UniProtKB-KW"/>
</dbReference>
<dbReference type="InterPro" id="IPR000719">
    <property type="entry name" value="Prot_kinase_dom"/>
</dbReference>
<name>A0A8S1XZM9_9CILI</name>
<dbReference type="AlphaFoldDB" id="A0A8S1XZM9"/>
<comment type="caution">
    <text evidence="6">The sequence shown here is derived from an EMBL/GenBank/DDBJ whole genome shotgun (WGS) entry which is preliminary data.</text>
</comment>
<dbReference type="PROSITE" id="PS50011">
    <property type="entry name" value="PROTEIN_KINASE_DOM"/>
    <property type="match status" value="1"/>
</dbReference>
<dbReference type="GO" id="GO:0044773">
    <property type="term" value="P:mitotic DNA damage checkpoint signaling"/>
    <property type="evidence" value="ECO:0007669"/>
    <property type="project" value="TreeGrafter"/>
</dbReference>
<feature type="binding site" evidence="3">
    <location>
        <position position="163"/>
    </location>
    <ligand>
        <name>ATP</name>
        <dbReference type="ChEBI" id="CHEBI:30616"/>
    </ligand>
</feature>
<evidence type="ECO:0000256" key="4">
    <source>
        <dbReference type="RuleBase" id="RU000304"/>
    </source>
</evidence>
<evidence type="ECO:0000313" key="7">
    <source>
        <dbReference type="Proteomes" id="UP000689195"/>
    </source>
</evidence>
<proteinExistence type="inferred from homology"/>
<evidence type="ECO:0000256" key="2">
    <source>
        <dbReference type="ARBA" id="ARBA00022840"/>
    </source>
</evidence>
<keyword evidence="2 3" id="KW-0067">ATP-binding</keyword>
<dbReference type="InterPro" id="IPR008271">
    <property type="entry name" value="Ser/Thr_kinase_AS"/>
</dbReference>
<dbReference type="PROSITE" id="PS00107">
    <property type="entry name" value="PROTEIN_KINASE_ATP"/>
    <property type="match status" value="1"/>
</dbReference>
<dbReference type="InterPro" id="IPR017441">
    <property type="entry name" value="Protein_kinase_ATP_BS"/>
</dbReference>
<evidence type="ECO:0000256" key="3">
    <source>
        <dbReference type="PROSITE-ProRule" id="PRU10141"/>
    </source>
</evidence>
<comment type="similarity">
    <text evidence="4">Belongs to the protein kinase superfamily.</text>
</comment>